<dbReference type="InterPro" id="IPR011990">
    <property type="entry name" value="TPR-like_helical_dom_sf"/>
</dbReference>
<reference evidence="3 4" key="1">
    <citation type="submission" date="2021-05" db="EMBL/GenBank/DDBJ databases">
        <title>A Polyphasic approach of four new species of the genus Ohtaekwangia: Ohtaekwangia histidinii sp. nov., Ohtaekwangia cretensis sp. nov., Ohtaekwangia indiensis sp. nov., Ohtaekwangia reichenbachii sp. nov. from diverse environment.</title>
        <authorList>
            <person name="Octaviana S."/>
        </authorList>
    </citation>
    <scope>NUCLEOTIDE SEQUENCE [LARGE SCALE GENOMIC DNA]</scope>
    <source>
        <strain evidence="3 4">PWU37</strain>
    </source>
</reference>
<organism evidence="3 4">
    <name type="scientific">Dawidia soli</name>
    <dbReference type="NCBI Taxonomy" id="2782352"/>
    <lineage>
        <taxon>Bacteria</taxon>
        <taxon>Pseudomonadati</taxon>
        <taxon>Bacteroidota</taxon>
        <taxon>Cytophagia</taxon>
        <taxon>Cytophagales</taxon>
        <taxon>Chryseotaleaceae</taxon>
        <taxon>Dawidia</taxon>
    </lineage>
</organism>
<keyword evidence="1" id="KW-0472">Membrane</keyword>
<dbReference type="SUPFAM" id="SSF48452">
    <property type="entry name" value="TPR-like"/>
    <property type="match status" value="1"/>
</dbReference>
<evidence type="ECO:0000313" key="3">
    <source>
        <dbReference type="EMBL" id="MBT1689940.1"/>
    </source>
</evidence>
<sequence length="348" mass="40614">MRKPLTVFFLLISWQGAQACLNEYGAVNLSGRDAGEFFEPGTHEPYFRAFNRVFSENFVASHHLHEVPADDYKTRSDIAFHLTRLGRYNESLVILRDLVKRYPHEYNILANLGTLYELNNMPDSALRILRFTNKRFPEGHYGSEWFHLKILEAKLHLREDPHWLEQHRVLALGITQASADTSQQFQDNMNKLWEATYQLHERIPFTPTPDLLLANVLNELADALAIEYSMLEAYKFYYIGMQYDPQDTYGMRAKQQALIEPIKKAGLEIPDAPALRRFFPPADSIPLIRDHHTQYSSSEKQMERVLAYQEAELDRRNPFPWNWVGAVVVLIAGYIYIRRIKPETGRER</sequence>
<gene>
    <name evidence="3" type="ORF">KK078_25480</name>
</gene>
<keyword evidence="1" id="KW-1133">Transmembrane helix</keyword>
<proteinExistence type="predicted"/>
<keyword evidence="1" id="KW-0812">Transmembrane</keyword>
<dbReference type="PROSITE" id="PS51257">
    <property type="entry name" value="PROKAR_LIPOPROTEIN"/>
    <property type="match status" value="1"/>
</dbReference>
<keyword evidence="2" id="KW-0732">Signal</keyword>
<evidence type="ECO:0000256" key="2">
    <source>
        <dbReference type="SAM" id="SignalP"/>
    </source>
</evidence>
<evidence type="ECO:0008006" key="5">
    <source>
        <dbReference type="Google" id="ProtNLM"/>
    </source>
</evidence>
<feature type="chain" id="PRO_5042973077" description="Tetratricopeptide repeat protein" evidence="2">
    <location>
        <begin position="20"/>
        <end position="348"/>
    </location>
</feature>
<accession>A0AAP2DFQ8</accession>
<protein>
    <recommendedName>
        <fullName evidence="5">Tetratricopeptide repeat protein</fullName>
    </recommendedName>
</protein>
<keyword evidence="4" id="KW-1185">Reference proteome</keyword>
<feature type="transmembrane region" description="Helical" evidence="1">
    <location>
        <begin position="319"/>
        <end position="337"/>
    </location>
</feature>
<dbReference type="RefSeq" id="WP_254093162.1">
    <property type="nucleotide sequence ID" value="NZ_JAHESC010000051.1"/>
</dbReference>
<name>A0AAP2DFQ8_9BACT</name>
<dbReference type="Proteomes" id="UP001319180">
    <property type="component" value="Unassembled WGS sequence"/>
</dbReference>
<comment type="caution">
    <text evidence="3">The sequence shown here is derived from an EMBL/GenBank/DDBJ whole genome shotgun (WGS) entry which is preliminary data.</text>
</comment>
<dbReference type="Gene3D" id="1.25.40.10">
    <property type="entry name" value="Tetratricopeptide repeat domain"/>
    <property type="match status" value="1"/>
</dbReference>
<dbReference type="EMBL" id="JAHESC010000051">
    <property type="protein sequence ID" value="MBT1689940.1"/>
    <property type="molecule type" value="Genomic_DNA"/>
</dbReference>
<evidence type="ECO:0000256" key="1">
    <source>
        <dbReference type="SAM" id="Phobius"/>
    </source>
</evidence>
<dbReference type="AlphaFoldDB" id="A0AAP2DFQ8"/>
<feature type="signal peptide" evidence="2">
    <location>
        <begin position="1"/>
        <end position="19"/>
    </location>
</feature>
<evidence type="ECO:0000313" key="4">
    <source>
        <dbReference type="Proteomes" id="UP001319180"/>
    </source>
</evidence>